<evidence type="ECO:0000313" key="4">
    <source>
        <dbReference type="EMBL" id="EFG05375.1"/>
    </source>
</evidence>
<dbReference type="CDD" id="cd04301">
    <property type="entry name" value="NAT_SF"/>
    <property type="match status" value="1"/>
</dbReference>
<dbReference type="SUPFAM" id="SSF55729">
    <property type="entry name" value="Acyl-CoA N-acyltransferases (Nat)"/>
    <property type="match status" value="1"/>
</dbReference>
<sequence length="202" mass="21835">MKGSDPPMNRTDTAPAPDTGALVFRDAQGEDVPALAEVIHRAYRVGADRSWTSESELIKGPRTTVPALRELIAAPGGRLLVAERDGAPVGCCRLEDRGGSAHFGMFAVDPSAQATGVGRRILAEAERVARDHWSAREMRMTVISLRAELIAWYVRRGYRRTGELSPFPYGELAVGTPVRADLVFELLVKDLAANPAEQLSAG</sequence>
<evidence type="ECO:0000313" key="5">
    <source>
        <dbReference type="Proteomes" id="UP000002357"/>
    </source>
</evidence>
<keyword evidence="2" id="KW-0012">Acyltransferase</keyword>
<feature type="domain" description="N-acetyltransferase" evidence="3">
    <location>
        <begin position="22"/>
        <end position="189"/>
    </location>
</feature>
<organism evidence="4 5">
    <name type="scientific">Streptomyces clavuligerus</name>
    <dbReference type="NCBI Taxonomy" id="1901"/>
    <lineage>
        <taxon>Bacteria</taxon>
        <taxon>Bacillati</taxon>
        <taxon>Actinomycetota</taxon>
        <taxon>Actinomycetes</taxon>
        <taxon>Kitasatosporales</taxon>
        <taxon>Streptomycetaceae</taxon>
        <taxon>Streptomyces</taxon>
    </lineage>
</organism>
<evidence type="ECO:0000256" key="2">
    <source>
        <dbReference type="ARBA" id="ARBA00023315"/>
    </source>
</evidence>
<dbReference type="Gene3D" id="3.40.630.30">
    <property type="match status" value="1"/>
</dbReference>
<dbReference type="PANTHER" id="PTHR43877">
    <property type="entry name" value="AMINOALKYLPHOSPHONATE N-ACETYLTRANSFERASE-RELATED-RELATED"/>
    <property type="match status" value="1"/>
</dbReference>
<dbReference type="InterPro" id="IPR050832">
    <property type="entry name" value="Bact_Acetyltransf"/>
</dbReference>
<proteinExistence type="predicted"/>
<name>E2Q843_STRCL</name>
<gene>
    <name evidence="4" type="ORF">SCLAV_0299</name>
</gene>
<dbReference type="PANTHER" id="PTHR43877:SF1">
    <property type="entry name" value="ACETYLTRANSFERASE"/>
    <property type="match status" value="1"/>
</dbReference>
<dbReference type="InterPro" id="IPR016181">
    <property type="entry name" value="Acyl_CoA_acyltransferase"/>
</dbReference>
<protein>
    <submittedName>
        <fullName evidence="4">Acetyltransferase</fullName>
    </submittedName>
</protein>
<accession>E2Q843</accession>
<dbReference type="EMBL" id="CM000913">
    <property type="protein sequence ID" value="EFG05375.1"/>
    <property type="molecule type" value="Genomic_DNA"/>
</dbReference>
<dbReference type="AlphaFoldDB" id="E2Q843"/>
<dbReference type="InterPro" id="IPR000182">
    <property type="entry name" value="GNAT_dom"/>
</dbReference>
<dbReference type="eggNOG" id="COG0456">
    <property type="taxonomic scope" value="Bacteria"/>
</dbReference>
<keyword evidence="5" id="KW-1185">Reference proteome</keyword>
<dbReference type="STRING" id="1901.BB341_26280"/>
<dbReference type="Proteomes" id="UP000002357">
    <property type="component" value="Chromosome"/>
</dbReference>
<dbReference type="PROSITE" id="PS51186">
    <property type="entry name" value="GNAT"/>
    <property type="match status" value="1"/>
</dbReference>
<dbReference type="GO" id="GO:0016747">
    <property type="term" value="F:acyltransferase activity, transferring groups other than amino-acyl groups"/>
    <property type="evidence" value="ECO:0007669"/>
    <property type="project" value="InterPro"/>
</dbReference>
<dbReference type="Pfam" id="PF13508">
    <property type="entry name" value="Acetyltransf_7"/>
    <property type="match status" value="1"/>
</dbReference>
<keyword evidence="1 4" id="KW-0808">Transferase</keyword>
<evidence type="ECO:0000259" key="3">
    <source>
        <dbReference type="PROSITE" id="PS51186"/>
    </source>
</evidence>
<evidence type="ECO:0000256" key="1">
    <source>
        <dbReference type="ARBA" id="ARBA00022679"/>
    </source>
</evidence>
<reference evidence="4 5" key="1">
    <citation type="journal article" date="2010" name="Genome Biol. Evol.">
        <title>The sequence of a 1.8-mb bacterial linear plasmid reveals a rich evolutionary reservoir of secondary metabolic pathways.</title>
        <authorList>
            <person name="Medema M.H."/>
            <person name="Trefzer A."/>
            <person name="Kovalchuk A."/>
            <person name="van den Berg M."/>
            <person name="Mueller U."/>
            <person name="Heijne W."/>
            <person name="Wu L."/>
            <person name="Alam M.T."/>
            <person name="Ronning C.M."/>
            <person name="Nierman W.C."/>
            <person name="Bovenberg R.A.L."/>
            <person name="Breitling R."/>
            <person name="Takano E."/>
        </authorList>
    </citation>
    <scope>NUCLEOTIDE SEQUENCE [LARGE SCALE GENOMIC DNA]</scope>
    <source>
        <strain evidence="5">ATCC 27064 / DSM 738 / JCM 4710 / NBRC 13307 / NCIMB 12785 / NRRL 3585 / VKM Ac-602</strain>
    </source>
</reference>